<keyword evidence="3" id="KW-1185">Reference proteome</keyword>
<dbReference type="Gene3D" id="1.10.10.10">
    <property type="entry name" value="Winged helix-like DNA-binding domain superfamily/Winged helix DNA-binding domain"/>
    <property type="match status" value="1"/>
</dbReference>
<evidence type="ECO:0000313" key="3">
    <source>
        <dbReference type="Proteomes" id="UP000619355"/>
    </source>
</evidence>
<dbReference type="InterPro" id="IPR036388">
    <property type="entry name" value="WH-like_DNA-bd_sf"/>
</dbReference>
<evidence type="ECO:0008006" key="4">
    <source>
        <dbReference type="Google" id="ProtNLM"/>
    </source>
</evidence>
<evidence type="ECO:0000313" key="2">
    <source>
        <dbReference type="EMBL" id="GHG70097.1"/>
    </source>
</evidence>
<dbReference type="AlphaFoldDB" id="A0A919F154"/>
<gene>
    <name evidence="2" type="ORF">GCM10018980_64530</name>
</gene>
<dbReference type="GO" id="GO:0003677">
    <property type="term" value="F:DNA binding"/>
    <property type="evidence" value="ECO:0007669"/>
    <property type="project" value="InterPro"/>
</dbReference>
<sequence>MPPRRPAAGSGLTDDTAGQRLGASSRTVNRLMASIMERLRASSRFEAGIKAAHKGWF</sequence>
<dbReference type="SUPFAM" id="SSF46894">
    <property type="entry name" value="C-terminal effector domain of the bipartite response regulators"/>
    <property type="match status" value="1"/>
</dbReference>
<name>A0A919F154_9ACTN</name>
<proteinExistence type="predicted"/>
<dbReference type="RefSeq" id="WP_189985657.1">
    <property type="nucleotide sequence ID" value="NZ_BNBF01000026.1"/>
</dbReference>
<dbReference type="EMBL" id="BNBF01000026">
    <property type="protein sequence ID" value="GHG70097.1"/>
    <property type="molecule type" value="Genomic_DNA"/>
</dbReference>
<organism evidence="2 3">
    <name type="scientific">Streptomyces capoamus</name>
    <dbReference type="NCBI Taxonomy" id="68183"/>
    <lineage>
        <taxon>Bacteria</taxon>
        <taxon>Bacillati</taxon>
        <taxon>Actinomycetota</taxon>
        <taxon>Actinomycetes</taxon>
        <taxon>Kitasatosporales</taxon>
        <taxon>Streptomycetaceae</taxon>
        <taxon>Streptomyces</taxon>
    </lineage>
</organism>
<accession>A0A919F154</accession>
<feature type="region of interest" description="Disordered" evidence="1">
    <location>
        <begin position="1"/>
        <end position="25"/>
    </location>
</feature>
<dbReference type="GO" id="GO:0006355">
    <property type="term" value="P:regulation of DNA-templated transcription"/>
    <property type="evidence" value="ECO:0007669"/>
    <property type="project" value="InterPro"/>
</dbReference>
<evidence type="ECO:0000256" key="1">
    <source>
        <dbReference type="SAM" id="MobiDB-lite"/>
    </source>
</evidence>
<dbReference type="Proteomes" id="UP000619355">
    <property type="component" value="Unassembled WGS sequence"/>
</dbReference>
<comment type="caution">
    <text evidence="2">The sequence shown here is derived from an EMBL/GenBank/DDBJ whole genome shotgun (WGS) entry which is preliminary data.</text>
</comment>
<dbReference type="InterPro" id="IPR016032">
    <property type="entry name" value="Sig_transdc_resp-reg_C-effctor"/>
</dbReference>
<protein>
    <recommendedName>
        <fullName evidence="4">HTH luxR-type domain-containing protein</fullName>
    </recommendedName>
</protein>
<reference evidence="3" key="1">
    <citation type="journal article" date="2019" name="Int. J. Syst. Evol. Microbiol.">
        <title>The Global Catalogue of Microorganisms (GCM) 10K type strain sequencing project: providing services to taxonomists for standard genome sequencing and annotation.</title>
        <authorList>
            <consortium name="The Broad Institute Genomics Platform"/>
            <consortium name="The Broad Institute Genome Sequencing Center for Infectious Disease"/>
            <person name="Wu L."/>
            <person name="Ma J."/>
        </authorList>
    </citation>
    <scope>NUCLEOTIDE SEQUENCE [LARGE SCALE GENOMIC DNA]</scope>
    <source>
        <strain evidence="3">JCM 4253</strain>
    </source>
</reference>